<dbReference type="KEGG" id="step:IC006_1843"/>
<dbReference type="RefSeq" id="WP_054844868.1">
    <property type="nucleotide sequence ID" value="NZ_AP018929.1"/>
</dbReference>
<gene>
    <name evidence="1" type="ORF">IC006_1843</name>
    <name evidence="2" type="ORF">IC007_1820</name>
</gene>
<dbReference type="AlphaFoldDB" id="A0A510E470"/>
<evidence type="ECO:0000313" key="4">
    <source>
        <dbReference type="Proteomes" id="UP000325030"/>
    </source>
</evidence>
<protein>
    <recommendedName>
        <fullName evidence="5">Triphosphoribosyl-dephospho-CoA synthase</fullName>
    </recommendedName>
</protein>
<evidence type="ECO:0000313" key="1">
    <source>
        <dbReference type="EMBL" id="BBG24519.1"/>
    </source>
</evidence>
<organism evidence="2 4">
    <name type="scientific">Sulfuracidifex tepidarius</name>
    <dbReference type="NCBI Taxonomy" id="1294262"/>
    <lineage>
        <taxon>Archaea</taxon>
        <taxon>Thermoproteota</taxon>
        <taxon>Thermoprotei</taxon>
        <taxon>Sulfolobales</taxon>
        <taxon>Sulfolobaceae</taxon>
        <taxon>Sulfuracidifex</taxon>
    </lineage>
</organism>
<dbReference type="GeneID" id="41718162"/>
<dbReference type="InterPro" id="IPR002736">
    <property type="entry name" value="CitG"/>
</dbReference>
<reference evidence="2 3" key="2">
    <citation type="journal article" date="2020" name="Int. J. Syst. Evol. Microbiol.">
        <title>Sulfuracidifex tepidarius gen. nov., sp. nov. and transfer of Sulfolobus metallicus Huber and Stetter 1992 to the genus Sulfuracidifex as Sulfuracidifex metallicus comb. nov.</title>
        <authorList>
            <person name="Itoh T."/>
            <person name="Miura T."/>
            <person name="Sakai H.D."/>
            <person name="Kato S."/>
            <person name="Ohkuma M."/>
            <person name="Takashina T."/>
        </authorList>
    </citation>
    <scope>NUCLEOTIDE SEQUENCE</scope>
    <source>
        <strain evidence="1 3">IC-006</strain>
        <strain evidence="2">IC-007</strain>
    </source>
</reference>
<proteinExistence type="predicted"/>
<dbReference type="GO" id="GO:0046917">
    <property type="term" value="F:triphosphoribosyl-dephospho-CoA synthase activity"/>
    <property type="evidence" value="ECO:0007669"/>
    <property type="project" value="InterPro"/>
</dbReference>
<dbReference type="GO" id="GO:0005524">
    <property type="term" value="F:ATP binding"/>
    <property type="evidence" value="ECO:0007669"/>
    <property type="project" value="InterPro"/>
</dbReference>
<accession>A0A510E470</accession>
<dbReference type="PANTHER" id="PTHR42280">
    <property type="entry name" value="CITG FAMILY PROTEIN"/>
    <property type="match status" value="1"/>
</dbReference>
<dbReference type="Gene3D" id="1.10.4200.10">
    <property type="entry name" value="Triphosphoribosyl-dephospho-CoA protein"/>
    <property type="match status" value="1"/>
</dbReference>
<reference evidence="4" key="1">
    <citation type="submission" date="2018-09" db="EMBL/GenBank/DDBJ databases">
        <title>Complete Genome Sequencing of Sulfolobus sp. JCM 16834.</title>
        <authorList>
            <person name="Kato S."/>
            <person name="Itoh T."/>
            <person name="Ohkuma M."/>
        </authorList>
    </citation>
    <scope>NUCLEOTIDE SEQUENCE [LARGE SCALE GENOMIC DNA]</scope>
    <source>
        <strain evidence="4">IC-007</strain>
    </source>
</reference>
<evidence type="ECO:0000313" key="3">
    <source>
        <dbReference type="Proteomes" id="UP000322983"/>
    </source>
</evidence>
<dbReference type="Proteomes" id="UP000325030">
    <property type="component" value="Chromosome"/>
</dbReference>
<dbReference type="PANTHER" id="PTHR42280:SF1">
    <property type="entry name" value="CITG FAMILY PROTEIN"/>
    <property type="match status" value="1"/>
</dbReference>
<dbReference type="Proteomes" id="UP000322983">
    <property type="component" value="Chromosome"/>
</dbReference>
<keyword evidence="3" id="KW-1185">Reference proteome</keyword>
<dbReference type="EMBL" id="AP018929">
    <property type="protein sequence ID" value="BBG24519.1"/>
    <property type="molecule type" value="Genomic_DNA"/>
</dbReference>
<dbReference type="STRING" id="1294262.GCA_001316085_00163"/>
<evidence type="ECO:0008006" key="5">
    <source>
        <dbReference type="Google" id="ProtNLM"/>
    </source>
</evidence>
<dbReference type="Pfam" id="PF01874">
    <property type="entry name" value="CitG"/>
    <property type="match status" value="1"/>
</dbReference>
<name>A0A510E470_9CREN</name>
<dbReference type="OrthoDB" id="85890at2157"/>
<accession>A0A510DWE8</accession>
<evidence type="ECO:0000313" key="2">
    <source>
        <dbReference type="EMBL" id="BBG27276.1"/>
    </source>
</evidence>
<dbReference type="EMBL" id="AP018930">
    <property type="protein sequence ID" value="BBG27276.1"/>
    <property type="molecule type" value="Genomic_DNA"/>
</dbReference>
<sequence length="308" mass="34263">MTGTLEEILEELCEEVSLILASSSLEEALVNKPGNASRRKDIRSVTYISVQQSSLYLSSIYKKACVMGYAGRGKPIFSLLDPARFSSIFGRGFALFGTAITLLPVSFAAIQVSSIDELMGKLKSLVLLLDEKEGEAFILSLRSMNPSYKGRLTGDMDIGSIEGKTLREILLYSSNFDEVARNIVHGYYLTYLGYNAIKEQKCDSFELNVRRAFFKVLSSQPDTLIMKKYGAHVSIEISKMASHMSECPSCEEIENMDKYMTENGFNPGSTADIIASSIAFYHLERWFRDKAIDGIRLPLPKGCDRAGK</sequence>